<dbReference type="GO" id="GO:0003676">
    <property type="term" value="F:nucleic acid binding"/>
    <property type="evidence" value="ECO:0007669"/>
    <property type="project" value="InterPro"/>
</dbReference>
<dbReference type="InterPro" id="IPR011545">
    <property type="entry name" value="DEAD/DEAH_box_helicase_dom"/>
</dbReference>
<dbReference type="SMART" id="SM00487">
    <property type="entry name" value="DEXDc"/>
    <property type="match status" value="1"/>
</dbReference>
<keyword evidence="1" id="KW-0547">Nucleotide-binding</keyword>
<dbReference type="GO" id="GO:0005737">
    <property type="term" value="C:cytoplasm"/>
    <property type="evidence" value="ECO:0007669"/>
    <property type="project" value="TreeGrafter"/>
</dbReference>
<keyword evidence="4" id="KW-0067">ATP-binding</keyword>
<evidence type="ECO:0000259" key="7">
    <source>
        <dbReference type="PROSITE" id="PS51192"/>
    </source>
</evidence>
<dbReference type="PROSITE" id="PS51192">
    <property type="entry name" value="HELICASE_ATP_BIND_1"/>
    <property type="match status" value="1"/>
</dbReference>
<protein>
    <recommendedName>
        <fullName evidence="5">ATP-dependent DNA helicase RecQ</fullName>
    </recommendedName>
    <alternativeName>
        <fullName evidence="6">DNA 3'-5' helicase RecQ</fullName>
    </alternativeName>
</protein>
<keyword evidence="2" id="KW-0378">Hydrolase</keyword>
<evidence type="ECO:0000256" key="5">
    <source>
        <dbReference type="ARBA" id="ARBA00044535"/>
    </source>
</evidence>
<evidence type="ECO:0000256" key="3">
    <source>
        <dbReference type="ARBA" id="ARBA00022806"/>
    </source>
</evidence>
<dbReference type="GO" id="GO:0030894">
    <property type="term" value="C:replisome"/>
    <property type="evidence" value="ECO:0007669"/>
    <property type="project" value="TreeGrafter"/>
</dbReference>
<name>A0A1H9PBH8_9BACI</name>
<feature type="domain" description="Helicase C-terminal" evidence="8">
    <location>
        <begin position="219"/>
        <end position="364"/>
    </location>
</feature>
<dbReference type="SUPFAM" id="SSF52540">
    <property type="entry name" value="P-loop containing nucleoside triphosphate hydrolases"/>
    <property type="match status" value="1"/>
</dbReference>
<proteinExistence type="predicted"/>
<dbReference type="SMART" id="SM00490">
    <property type="entry name" value="HELICc"/>
    <property type="match status" value="1"/>
</dbReference>
<dbReference type="Pfam" id="PF00271">
    <property type="entry name" value="Helicase_C"/>
    <property type="match status" value="1"/>
</dbReference>
<dbReference type="NCBIfam" id="TIGR00614">
    <property type="entry name" value="recQ_fam"/>
    <property type="match status" value="1"/>
</dbReference>
<feature type="domain" description="Helicase ATP-binding" evidence="7">
    <location>
        <begin position="25"/>
        <end position="192"/>
    </location>
</feature>
<dbReference type="Pfam" id="PF16124">
    <property type="entry name" value="RecQ_Zn_bind"/>
    <property type="match status" value="1"/>
</dbReference>
<organism evidence="9 10">
    <name type="scientific">Salipaludibacillus aurantiacus</name>
    <dbReference type="NCBI Taxonomy" id="1601833"/>
    <lineage>
        <taxon>Bacteria</taxon>
        <taxon>Bacillati</taxon>
        <taxon>Bacillota</taxon>
        <taxon>Bacilli</taxon>
        <taxon>Bacillales</taxon>
        <taxon>Bacillaceae</taxon>
    </lineage>
</organism>
<dbReference type="PROSITE" id="PS51194">
    <property type="entry name" value="HELICASE_CTER"/>
    <property type="match status" value="1"/>
</dbReference>
<sequence>MTQLADILNKQFGYPAFRKGQKEIIQSVLEERDVIAILPTGGGKSLCYHLPAIILGGLTLVISPLVSLMEDQVTQMKAAGHKKVAHLSSLLSREEKTHLLENLEEYQIVFVSPEMIALPFIRERFKKQDIKLFVIDEAHCISQWGHEFRTDYLRLSEVRRDLGSPPCLALTATATPEVEKDIRLRLEMKNEAVYRLPVNRSNIFIASDIQKSTAQKNKEFFEWINRIEKPAIVYTGTRNSAVNYSLQLQKHGFPNTAFYHGGISKEERILVQQQFLRDELDIICCTNAFGMGINKSNVRSVVHLHIPSSVEQYVQEIGRAGRDDKQSMALLLCSEEDRFLPLSLIENEFPQDWWITNFLMDDLSGKKVEEMERIYQPDEKQWKMLLYYLENEQIIAEGSFTMLQNPEKVIQEIKNHFEKRKKEKFIQLEKMNQLIASKSCLRKGISKYFKEETEELPDCCCSNCQSFESFIEKVKKQSAPEKEMVHEHWKIELKDMLLRGAGGEKRE</sequence>
<dbReference type="RefSeq" id="WP_093047170.1">
    <property type="nucleotide sequence ID" value="NZ_FOGT01000001.1"/>
</dbReference>
<dbReference type="STRING" id="1601833.SAMN05518684_101234"/>
<dbReference type="Proteomes" id="UP000198571">
    <property type="component" value="Unassembled WGS sequence"/>
</dbReference>
<dbReference type="InterPro" id="IPR004589">
    <property type="entry name" value="DNA_helicase_ATP-dep_RecQ"/>
</dbReference>
<evidence type="ECO:0000259" key="8">
    <source>
        <dbReference type="PROSITE" id="PS51194"/>
    </source>
</evidence>
<keyword evidence="10" id="KW-1185">Reference proteome</keyword>
<dbReference type="GO" id="GO:0043138">
    <property type="term" value="F:3'-5' DNA helicase activity"/>
    <property type="evidence" value="ECO:0007669"/>
    <property type="project" value="TreeGrafter"/>
</dbReference>
<dbReference type="OrthoDB" id="9763310at2"/>
<dbReference type="FunFam" id="3.40.50.300:FF:001389">
    <property type="entry name" value="ATP-dependent DNA helicase RecQ"/>
    <property type="match status" value="1"/>
</dbReference>
<dbReference type="GO" id="GO:0006310">
    <property type="term" value="P:DNA recombination"/>
    <property type="evidence" value="ECO:0007669"/>
    <property type="project" value="InterPro"/>
</dbReference>
<dbReference type="GO" id="GO:0016787">
    <property type="term" value="F:hydrolase activity"/>
    <property type="evidence" value="ECO:0007669"/>
    <property type="project" value="UniProtKB-KW"/>
</dbReference>
<dbReference type="GO" id="GO:0005524">
    <property type="term" value="F:ATP binding"/>
    <property type="evidence" value="ECO:0007669"/>
    <property type="project" value="UniProtKB-KW"/>
</dbReference>
<evidence type="ECO:0000256" key="4">
    <source>
        <dbReference type="ARBA" id="ARBA00022840"/>
    </source>
</evidence>
<dbReference type="InterPro" id="IPR032284">
    <property type="entry name" value="RecQ_Zn-bd"/>
</dbReference>
<gene>
    <name evidence="9" type="ORF">SAMN05518684_101234</name>
</gene>
<dbReference type="InterPro" id="IPR014001">
    <property type="entry name" value="Helicase_ATP-bd"/>
</dbReference>
<reference evidence="10" key="1">
    <citation type="submission" date="2016-10" db="EMBL/GenBank/DDBJ databases">
        <authorList>
            <person name="Varghese N."/>
            <person name="Submissions S."/>
        </authorList>
    </citation>
    <scope>NUCLEOTIDE SEQUENCE [LARGE SCALE GENOMIC DNA]</scope>
    <source>
        <strain evidence="10">S9</strain>
    </source>
</reference>
<dbReference type="PANTHER" id="PTHR13710">
    <property type="entry name" value="DNA HELICASE RECQ FAMILY MEMBER"/>
    <property type="match status" value="1"/>
</dbReference>
<evidence type="ECO:0000313" key="9">
    <source>
        <dbReference type="EMBL" id="SER45604.1"/>
    </source>
</evidence>
<evidence type="ECO:0000256" key="6">
    <source>
        <dbReference type="ARBA" id="ARBA00044550"/>
    </source>
</evidence>
<dbReference type="PANTHER" id="PTHR13710:SF84">
    <property type="entry name" value="ATP-DEPENDENT DNA HELICASE RECS-RELATED"/>
    <property type="match status" value="1"/>
</dbReference>
<accession>A0A1H9PBH8</accession>
<dbReference type="InterPro" id="IPR001650">
    <property type="entry name" value="Helicase_C-like"/>
</dbReference>
<dbReference type="GO" id="GO:0006281">
    <property type="term" value="P:DNA repair"/>
    <property type="evidence" value="ECO:0007669"/>
    <property type="project" value="TreeGrafter"/>
</dbReference>
<evidence type="ECO:0000313" key="10">
    <source>
        <dbReference type="Proteomes" id="UP000198571"/>
    </source>
</evidence>
<evidence type="ECO:0000256" key="2">
    <source>
        <dbReference type="ARBA" id="ARBA00022801"/>
    </source>
</evidence>
<evidence type="ECO:0000256" key="1">
    <source>
        <dbReference type="ARBA" id="ARBA00022741"/>
    </source>
</evidence>
<keyword evidence="3 9" id="KW-0347">Helicase</keyword>
<dbReference type="CDD" id="cd17920">
    <property type="entry name" value="DEXHc_RecQ"/>
    <property type="match status" value="1"/>
</dbReference>
<dbReference type="Pfam" id="PF00270">
    <property type="entry name" value="DEAD"/>
    <property type="match status" value="1"/>
</dbReference>
<dbReference type="InterPro" id="IPR027417">
    <property type="entry name" value="P-loop_NTPase"/>
</dbReference>
<dbReference type="EMBL" id="FOGT01000001">
    <property type="protein sequence ID" value="SER45604.1"/>
    <property type="molecule type" value="Genomic_DNA"/>
</dbReference>
<dbReference type="GO" id="GO:0009378">
    <property type="term" value="F:four-way junction helicase activity"/>
    <property type="evidence" value="ECO:0007669"/>
    <property type="project" value="TreeGrafter"/>
</dbReference>
<dbReference type="Gene3D" id="3.40.50.300">
    <property type="entry name" value="P-loop containing nucleotide triphosphate hydrolases"/>
    <property type="match status" value="2"/>
</dbReference>
<dbReference type="AlphaFoldDB" id="A0A1H9PBH8"/>
<dbReference type="GO" id="GO:0043590">
    <property type="term" value="C:bacterial nucleoid"/>
    <property type="evidence" value="ECO:0007669"/>
    <property type="project" value="TreeGrafter"/>
</dbReference>